<dbReference type="InterPro" id="IPR011712">
    <property type="entry name" value="Sig_transdc_His_kin_sub3_dim/P"/>
</dbReference>
<dbReference type="Pfam" id="PF02518">
    <property type="entry name" value="HATPase_c"/>
    <property type="match status" value="1"/>
</dbReference>
<dbReference type="CDD" id="cd16917">
    <property type="entry name" value="HATPase_UhpB-NarQ-NarX-like"/>
    <property type="match status" value="1"/>
</dbReference>
<keyword evidence="10" id="KW-1133">Transmembrane helix</keyword>
<keyword evidence="10" id="KW-0472">Membrane</keyword>
<dbReference type="Proteomes" id="UP000199274">
    <property type="component" value="Unassembled WGS sequence"/>
</dbReference>
<evidence type="ECO:0000256" key="2">
    <source>
        <dbReference type="ARBA" id="ARBA00012438"/>
    </source>
</evidence>
<dbReference type="InterPro" id="IPR050482">
    <property type="entry name" value="Sensor_HK_TwoCompSys"/>
</dbReference>
<dbReference type="SUPFAM" id="SSF55874">
    <property type="entry name" value="ATPase domain of HSP90 chaperone/DNA topoisomerase II/histidine kinase"/>
    <property type="match status" value="1"/>
</dbReference>
<evidence type="ECO:0000256" key="7">
    <source>
        <dbReference type="ARBA" id="ARBA00022840"/>
    </source>
</evidence>
<dbReference type="GO" id="GO:0016020">
    <property type="term" value="C:membrane"/>
    <property type="evidence" value="ECO:0007669"/>
    <property type="project" value="InterPro"/>
</dbReference>
<dbReference type="Pfam" id="PF07730">
    <property type="entry name" value="HisKA_3"/>
    <property type="match status" value="1"/>
</dbReference>
<keyword evidence="6 12" id="KW-0418">Kinase</keyword>
<dbReference type="PROSITE" id="PS51257">
    <property type="entry name" value="PROKAR_LIPOPROTEIN"/>
    <property type="match status" value="1"/>
</dbReference>
<dbReference type="Gene3D" id="1.20.5.1930">
    <property type="match status" value="1"/>
</dbReference>
<dbReference type="GO" id="GO:0005524">
    <property type="term" value="F:ATP binding"/>
    <property type="evidence" value="ECO:0007669"/>
    <property type="project" value="UniProtKB-KW"/>
</dbReference>
<keyword evidence="5" id="KW-0547">Nucleotide-binding</keyword>
<keyword evidence="8" id="KW-0902">Two-component regulatory system</keyword>
<dbReference type="EC" id="2.7.13.3" evidence="2"/>
<comment type="catalytic activity">
    <reaction evidence="1">
        <text>ATP + protein L-histidine = ADP + protein N-phospho-L-histidine.</text>
        <dbReference type="EC" id="2.7.13.3"/>
    </reaction>
</comment>
<evidence type="ECO:0000256" key="3">
    <source>
        <dbReference type="ARBA" id="ARBA00022553"/>
    </source>
</evidence>
<evidence type="ECO:0000313" key="12">
    <source>
        <dbReference type="EMBL" id="SDG61393.1"/>
    </source>
</evidence>
<proteinExistence type="predicted"/>
<dbReference type="Gene3D" id="1.25.40.10">
    <property type="entry name" value="Tetratricopeptide repeat domain"/>
    <property type="match status" value="2"/>
</dbReference>
<keyword evidence="10" id="KW-0812">Transmembrane</keyword>
<dbReference type="PROSITE" id="PS50109">
    <property type="entry name" value="HIS_KIN"/>
    <property type="match status" value="1"/>
</dbReference>
<dbReference type="PANTHER" id="PTHR24421:SF10">
    <property type="entry name" value="NITRATE_NITRITE SENSOR PROTEIN NARQ"/>
    <property type="match status" value="1"/>
</dbReference>
<evidence type="ECO:0000256" key="6">
    <source>
        <dbReference type="ARBA" id="ARBA00022777"/>
    </source>
</evidence>
<dbReference type="GO" id="GO:0000155">
    <property type="term" value="F:phosphorelay sensor kinase activity"/>
    <property type="evidence" value="ECO:0007669"/>
    <property type="project" value="InterPro"/>
</dbReference>
<dbReference type="InterPro" id="IPR005467">
    <property type="entry name" value="His_kinase_dom"/>
</dbReference>
<dbReference type="InterPro" id="IPR003594">
    <property type="entry name" value="HATPase_dom"/>
</dbReference>
<keyword evidence="3" id="KW-0597">Phosphoprotein</keyword>
<evidence type="ECO:0000256" key="4">
    <source>
        <dbReference type="ARBA" id="ARBA00022679"/>
    </source>
</evidence>
<organism evidence="12 13">
    <name type="scientific">Flavobacterium omnivorum</name>
    <dbReference type="NCBI Taxonomy" id="178355"/>
    <lineage>
        <taxon>Bacteria</taxon>
        <taxon>Pseudomonadati</taxon>
        <taxon>Bacteroidota</taxon>
        <taxon>Flavobacteriia</taxon>
        <taxon>Flavobacteriales</taxon>
        <taxon>Flavobacteriaceae</taxon>
        <taxon>Flavobacterium</taxon>
    </lineage>
</organism>
<evidence type="ECO:0000256" key="9">
    <source>
        <dbReference type="PROSITE-ProRule" id="PRU00339"/>
    </source>
</evidence>
<accession>A0A1G7VNP3</accession>
<evidence type="ECO:0000256" key="5">
    <source>
        <dbReference type="ARBA" id="ARBA00022741"/>
    </source>
</evidence>
<dbReference type="OrthoDB" id="977000at2"/>
<gene>
    <name evidence="12" type="ORF">SAMN04488062_10189</name>
</gene>
<evidence type="ECO:0000256" key="8">
    <source>
        <dbReference type="ARBA" id="ARBA00023012"/>
    </source>
</evidence>
<dbReference type="STRING" id="178355.SAMN04488062_10189"/>
<evidence type="ECO:0000259" key="11">
    <source>
        <dbReference type="PROSITE" id="PS50109"/>
    </source>
</evidence>
<dbReference type="Gene3D" id="3.30.565.10">
    <property type="entry name" value="Histidine kinase-like ATPase, C-terminal domain"/>
    <property type="match status" value="1"/>
</dbReference>
<dbReference type="SUPFAM" id="SSF48452">
    <property type="entry name" value="TPR-like"/>
    <property type="match status" value="2"/>
</dbReference>
<dbReference type="EMBL" id="FNDB01000001">
    <property type="protein sequence ID" value="SDG61393.1"/>
    <property type="molecule type" value="Genomic_DNA"/>
</dbReference>
<dbReference type="PANTHER" id="PTHR24421">
    <property type="entry name" value="NITRATE/NITRITE SENSOR PROTEIN NARX-RELATED"/>
    <property type="match status" value="1"/>
</dbReference>
<evidence type="ECO:0000313" key="13">
    <source>
        <dbReference type="Proteomes" id="UP000199274"/>
    </source>
</evidence>
<keyword evidence="7" id="KW-0067">ATP-binding</keyword>
<dbReference type="SMART" id="SM00028">
    <property type="entry name" value="TPR"/>
    <property type="match status" value="4"/>
</dbReference>
<feature type="transmembrane region" description="Helical" evidence="10">
    <location>
        <begin position="420"/>
        <end position="437"/>
    </location>
</feature>
<dbReference type="Pfam" id="PF13424">
    <property type="entry name" value="TPR_12"/>
    <property type="match status" value="1"/>
</dbReference>
<dbReference type="GO" id="GO:0046983">
    <property type="term" value="F:protein dimerization activity"/>
    <property type="evidence" value="ECO:0007669"/>
    <property type="project" value="InterPro"/>
</dbReference>
<protein>
    <recommendedName>
        <fullName evidence="2">histidine kinase</fullName>
        <ecNumber evidence="2">2.7.13.3</ecNumber>
    </recommendedName>
</protein>
<feature type="repeat" description="TPR" evidence="9">
    <location>
        <begin position="193"/>
        <end position="226"/>
    </location>
</feature>
<dbReference type="InterPro" id="IPR036890">
    <property type="entry name" value="HATPase_C_sf"/>
</dbReference>
<evidence type="ECO:0000256" key="1">
    <source>
        <dbReference type="ARBA" id="ARBA00000085"/>
    </source>
</evidence>
<evidence type="ECO:0000256" key="10">
    <source>
        <dbReference type="SAM" id="Phobius"/>
    </source>
</evidence>
<dbReference type="PROSITE" id="PS50005">
    <property type="entry name" value="TPR"/>
    <property type="match status" value="1"/>
</dbReference>
<name>A0A1G7VNP3_9FLAO</name>
<reference evidence="13" key="1">
    <citation type="submission" date="2016-10" db="EMBL/GenBank/DDBJ databases">
        <authorList>
            <person name="Varghese N."/>
            <person name="Submissions S."/>
        </authorList>
    </citation>
    <scope>NUCLEOTIDE SEQUENCE [LARGE SCALE GENOMIC DNA]</scope>
    <source>
        <strain evidence="13">CGMCC 1.2747</strain>
    </source>
</reference>
<dbReference type="RefSeq" id="WP_091253678.1">
    <property type="nucleotide sequence ID" value="NZ_FNDB01000001.1"/>
</dbReference>
<sequence length="674" mass="77415">MKRIYPIFLLLVFIFFGCTQKNKFNTTISSSEDSLSSYLLIANDFNLPRKKREQFNQKAFSIIIDQPNDSLNKVNLFKVANRYYNMDNWADFKKTVDIILEKANGNKDTVSKAKAFTYLGDFYVSQGVSDSAFLYYFKAEKIFLQRNDIKNLARTRLNKAILLFNEGDFLGSEIAVFNALRVVKGEKANVIVYESYNHLGLIHNELGNYDRAIEYNSKALNSIDEKVMPAVFQSKATSLNNMGYVYQNMNRHDKALGYFKEGLLQNNLITDKPFVYAMLLDNLAYSKFKTGDYSGLPELFYQSLEIRESLQLTSGIIVTKMRLSEYFASKRDSVKSLQYVKEALNESLSSKNYRSVLIALKRLTIIEPQNASNYTKQYIHINDSLQTAERKMGDKFTRIEYETDQIKDENTDLVTQNRNLVFLFTALGVLGLFIFVIKTQKAKNRELLFKQQQQSANAEIYNLMISQQNTIETGRIEEKKRVARELHDGVLGRMFGVRMNLDGLNGFQDELAVNQRTNYLSELRNIEQDIREISHDLNREKSELINNFVAIVDGLFEEQKKTHKSKLISIVDSGIIWEAVSNSVKINLYRILQESLQNINKYAQANIIRVEFKKSEDHLILKMSDDGIGFNVKTAKKGIGLQNILFRTNECDGVVDIKSKKGEGTIITVTLPIE</sequence>
<dbReference type="AlphaFoldDB" id="A0A1G7VNP3"/>
<keyword evidence="9" id="KW-0802">TPR repeat</keyword>
<keyword evidence="13" id="KW-1185">Reference proteome</keyword>
<dbReference type="InterPro" id="IPR019734">
    <property type="entry name" value="TPR_rpt"/>
</dbReference>
<keyword evidence="4" id="KW-0808">Transferase</keyword>
<feature type="domain" description="Histidine kinase" evidence="11">
    <location>
        <begin position="588"/>
        <end position="674"/>
    </location>
</feature>
<dbReference type="InterPro" id="IPR011990">
    <property type="entry name" value="TPR-like_helical_dom_sf"/>
</dbReference>